<dbReference type="EMBL" id="BJON01000008">
    <property type="protein sequence ID" value="GED68264.1"/>
    <property type="molecule type" value="Genomic_DNA"/>
</dbReference>
<evidence type="ECO:0000256" key="6">
    <source>
        <dbReference type="SAM" id="Phobius"/>
    </source>
</evidence>
<evidence type="ECO:0000256" key="3">
    <source>
        <dbReference type="ARBA" id="ARBA00022692"/>
    </source>
</evidence>
<feature type="transmembrane region" description="Helical" evidence="6">
    <location>
        <begin position="173"/>
        <end position="194"/>
    </location>
</feature>
<evidence type="ECO:0000313" key="8">
    <source>
        <dbReference type="EMBL" id="KNB73359.1"/>
    </source>
</evidence>
<dbReference type="RefSeq" id="WP_049737356.1">
    <property type="nucleotide sequence ID" value="NZ_BJON01000008.1"/>
</dbReference>
<evidence type="ECO:0000313" key="7">
    <source>
        <dbReference type="EMBL" id="GED68264.1"/>
    </source>
</evidence>
<evidence type="ECO:0000256" key="2">
    <source>
        <dbReference type="ARBA" id="ARBA00009773"/>
    </source>
</evidence>
<feature type="transmembrane region" description="Helical" evidence="6">
    <location>
        <begin position="333"/>
        <end position="359"/>
    </location>
</feature>
<organism evidence="8 9">
    <name type="scientific">Brevibacillus reuszeri</name>
    <dbReference type="NCBI Taxonomy" id="54915"/>
    <lineage>
        <taxon>Bacteria</taxon>
        <taxon>Bacillati</taxon>
        <taxon>Bacillota</taxon>
        <taxon>Bacilli</taxon>
        <taxon>Bacillales</taxon>
        <taxon>Paenibacillaceae</taxon>
        <taxon>Brevibacillus</taxon>
    </lineage>
</organism>
<dbReference type="Pfam" id="PF01594">
    <property type="entry name" value="AI-2E_transport"/>
    <property type="match status" value="1"/>
</dbReference>
<comment type="similarity">
    <text evidence="2">Belongs to the autoinducer-2 exporter (AI-2E) (TC 2.A.86) family.</text>
</comment>
<dbReference type="InterPro" id="IPR014227">
    <property type="entry name" value="YtvI-like"/>
</dbReference>
<proteinExistence type="inferred from homology"/>
<feature type="transmembrane region" description="Helical" evidence="6">
    <location>
        <begin position="296"/>
        <end position="313"/>
    </location>
</feature>
<evidence type="ECO:0000256" key="5">
    <source>
        <dbReference type="ARBA" id="ARBA00023136"/>
    </source>
</evidence>
<dbReference type="PANTHER" id="PTHR21716">
    <property type="entry name" value="TRANSMEMBRANE PROTEIN"/>
    <property type="match status" value="1"/>
</dbReference>
<gene>
    <name evidence="8" type="ORF">ADS79_05205</name>
    <name evidence="7" type="ORF">BRE01_19660</name>
</gene>
<keyword evidence="10" id="KW-1185">Reference proteome</keyword>
<protein>
    <submittedName>
        <fullName evidence="7">Sporulation integral membrane protein YtvI</fullName>
    </submittedName>
    <submittedName>
        <fullName evidence="8">Sporulation protein</fullName>
    </submittedName>
</protein>
<comment type="caution">
    <text evidence="8">The sequence shown here is derived from an EMBL/GenBank/DDBJ whole genome shotgun (WGS) entry which is preliminary data.</text>
</comment>
<keyword evidence="3 6" id="KW-0812">Transmembrane</keyword>
<evidence type="ECO:0000256" key="1">
    <source>
        <dbReference type="ARBA" id="ARBA00004141"/>
    </source>
</evidence>
<dbReference type="OrthoDB" id="9774361at2"/>
<keyword evidence="4 6" id="KW-1133">Transmembrane helix</keyword>
<feature type="transmembrane region" description="Helical" evidence="6">
    <location>
        <begin position="36"/>
        <end position="54"/>
    </location>
</feature>
<dbReference type="NCBIfam" id="TIGR02872">
    <property type="entry name" value="spore_ytvI"/>
    <property type="match status" value="1"/>
</dbReference>
<reference evidence="9" key="1">
    <citation type="submission" date="2015-07" db="EMBL/GenBank/DDBJ databases">
        <title>Genome sequencing project for genomic taxonomy and phylogenomics of Bacillus-like bacteria.</title>
        <authorList>
            <person name="Liu B."/>
            <person name="Wang J."/>
            <person name="Zhu Y."/>
            <person name="Liu G."/>
            <person name="Chen Q."/>
            <person name="Chen Z."/>
            <person name="Lan J."/>
            <person name="Che J."/>
            <person name="Ge C."/>
            <person name="Shi H."/>
            <person name="Pan Z."/>
            <person name="Liu X."/>
        </authorList>
    </citation>
    <scope>NUCLEOTIDE SEQUENCE [LARGE SCALE GENOMIC DNA]</scope>
    <source>
        <strain evidence="9">DSM 9887</strain>
    </source>
</reference>
<dbReference type="GO" id="GO:0016020">
    <property type="term" value="C:membrane"/>
    <property type="evidence" value="ECO:0007669"/>
    <property type="project" value="UniProtKB-SubCell"/>
</dbReference>
<name>A0A0K9YXC5_9BACL</name>
<evidence type="ECO:0000256" key="4">
    <source>
        <dbReference type="ARBA" id="ARBA00022989"/>
    </source>
</evidence>
<dbReference type="Proteomes" id="UP000036834">
    <property type="component" value="Unassembled WGS sequence"/>
</dbReference>
<evidence type="ECO:0000313" key="9">
    <source>
        <dbReference type="Proteomes" id="UP000036834"/>
    </source>
</evidence>
<feature type="transmembrane region" description="Helical" evidence="6">
    <location>
        <begin position="226"/>
        <end position="250"/>
    </location>
</feature>
<feature type="transmembrane region" description="Helical" evidence="6">
    <location>
        <begin position="270"/>
        <end position="289"/>
    </location>
</feature>
<dbReference type="PATRIC" id="fig|54915.3.peg.6441"/>
<comment type="subcellular location">
    <subcellularLocation>
        <location evidence="1">Membrane</location>
        <topology evidence="1">Multi-pass membrane protein</topology>
    </subcellularLocation>
</comment>
<dbReference type="InterPro" id="IPR002549">
    <property type="entry name" value="AI-2E-like"/>
</dbReference>
<accession>A0A0K9YXC5</accession>
<sequence>MNQENWVERLFQIIRLLWVCLVVYVGIWLFQFATPLLYPFLIALVIALIINRPVTFITKKFKIPRWLSVTIALLLLMLLAIGVVTLAVTETVVEIGELAKRLPGFASELSEYLQRTISQEFLMGIYNQIQWMYTQLDPDFKLKVDSTIGSGITTITHAGQDLVVKFLNGLKNLLVSLPNLATVSVISLMGAFFISKDFYLWEARFRRLLPNGVNNRLDQIFRDLRGALVGFIKAQLTLISLTAAIVIIGLLIMRVEYAITIGLLTGLVDLLPYLGTGTVFVPWIVYLFFKGNYSMVIGLSILYAVVLIFRQIIEPKVVAESVGLDPLLTLVALFVGLQLFGFLGLIIGPVSLVLINALVKADVFTDVWNYIRGKQQTQ</sequence>
<reference evidence="7 10" key="3">
    <citation type="submission" date="2019-06" db="EMBL/GenBank/DDBJ databases">
        <title>Whole genome shotgun sequence of Brevibacillus reuszeri NBRC 15719.</title>
        <authorList>
            <person name="Hosoyama A."/>
            <person name="Uohara A."/>
            <person name="Ohji S."/>
            <person name="Ichikawa N."/>
        </authorList>
    </citation>
    <scope>NUCLEOTIDE SEQUENCE [LARGE SCALE GENOMIC DNA]</scope>
    <source>
        <strain evidence="7 10">NBRC 15719</strain>
    </source>
</reference>
<dbReference type="EMBL" id="LGIQ01000005">
    <property type="protein sequence ID" value="KNB73359.1"/>
    <property type="molecule type" value="Genomic_DNA"/>
</dbReference>
<dbReference type="AlphaFoldDB" id="A0A0K9YXC5"/>
<evidence type="ECO:0000313" key="10">
    <source>
        <dbReference type="Proteomes" id="UP000319578"/>
    </source>
</evidence>
<dbReference type="STRING" id="54915.ADS79_05205"/>
<keyword evidence="5 6" id="KW-0472">Membrane</keyword>
<feature type="transmembrane region" description="Helical" evidence="6">
    <location>
        <begin position="12"/>
        <end position="30"/>
    </location>
</feature>
<reference evidence="8" key="2">
    <citation type="submission" date="2015-07" db="EMBL/GenBank/DDBJ databases">
        <title>MeaNS - Measles Nucleotide Surveillance Program.</title>
        <authorList>
            <person name="Tran T."/>
            <person name="Druce J."/>
        </authorList>
    </citation>
    <scope>NUCLEOTIDE SEQUENCE</scope>
    <source>
        <strain evidence="8">DSM 9887</strain>
    </source>
</reference>
<feature type="transmembrane region" description="Helical" evidence="6">
    <location>
        <begin position="66"/>
        <end position="88"/>
    </location>
</feature>
<dbReference type="PANTHER" id="PTHR21716:SF68">
    <property type="entry name" value="TRANSPORT PROTEIN YTVI-RELATED"/>
    <property type="match status" value="1"/>
</dbReference>
<dbReference type="Proteomes" id="UP000319578">
    <property type="component" value="Unassembled WGS sequence"/>
</dbReference>
<dbReference type="GO" id="GO:0055085">
    <property type="term" value="P:transmembrane transport"/>
    <property type="evidence" value="ECO:0007669"/>
    <property type="project" value="TreeGrafter"/>
</dbReference>